<organism evidence="2 3">
    <name type="scientific">endosymbiont of Galathealinum brachiosum</name>
    <dbReference type="NCBI Taxonomy" id="2200906"/>
    <lineage>
        <taxon>Bacteria</taxon>
        <taxon>Pseudomonadati</taxon>
        <taxon>Pseudomonadota</taxon>
        <taxon>Gammaproteobacteria</taxon>
        <taxon>sulfur-oxidizing symbionts</taxon>
    </lineage>
</organism>
<accession>A0A370D7U4</accession>
<proteinExistence type="predicted"/>
<dbReference type="AlphaFoldDB" id="A0A370D7U4"/>
<sequence>MLNKKLDLEAIKDQFNNQGYVAIENILEDGYVKRIAQSIYKEITWELCYLSENGPVSISAEELSKYTPQQSSQLNQNIMAMAQKGFSYFYYRSDLVNSTNKVLQEFYQDLRGEEFLNFCRNVTGELTINNLNGQLASFSPGCFLRKHTDKTDKEKRAAAYVFNFTPIWNNDWGGLLHMLDGEQTILDIIEPFFNSLTIFKVPALHYVSQVANYARGKRYTATGWLLME</sequence>
<evidence type="ECO:0000313" key="3">
    <source>
        <dbReference type="Proteomes" id="UP000254266"/>
    </source>
</evidence>
<evidence type="ECO:0000259" key="1">
    <source>
        <dbReference type="Pfam" id="PF13661"/>
    </source>
</evidence>
<name>A0A370D7U4_9GAMM</name>
<gene>
    <name evidence="2" type="ORF">DIZ80_12915</name>
</gene>
<dbReference type="GO" id="GO:0006449">
    <property type="term" value="P:regulation of translational termination"/>
    <property type="evidence" value="ECO:0007669"/>
    <property type="project" value="TreeGrafter"/>
</dbReference>
<comment type="caution">
    <text evidence="2">The sequence shown here is derived from an EMBL/GenBank/DDBJ whole genome shotgun (WGS) entry which is preliminary data.</text>
</comment>
<dbReference type="InterPro" id="IPR051842">
    <property type="entry name" value="uS12_prolyl_hydroxylase"/>
</dbReference>
<dbReference type="InterPro" id="IPR039558">
    <property type="entry name" value="TPA1/OFD1_N"/>
</dbReference>
<dbReference type="GO" id="GO:0031543">
    <property type="term" value="F:peptidyl-proline dioxygenase activity"/>
    <property type="evidence" value="ECO:0007669"/>
    <property type="project" value="TreeGrafter"/>
</dbReference>
<dbReference type="EMBL" id="QFXC01000013">
    <property type="protein sequence ID" value="RDH81018.1"/>
    <property type="molecule type" value="Genomic_DNA"/>
</dbReference>
<feature type="domain" description="Prolyl 3,4-dihydroxylase TPA1/OFD1 N-terminal" evidence="1">
    <location>
        <begin position="134"/>
        <end position="225"/>
    </location>
</feature>
<dbReference type="PANTHER" id="PTHR12117:SF0">
    <property type="entry name" value="PROLYL 3-HYDROXYLASE OGFOD1"/>
    <property type="match status" value="1"/>
</dbReference>
<reference evidence="2 3" key="1">
    <citation type="journal article" date="2018" name="ISME J.">
        <title>Endosymbiont genomes yield clues of tubeworm success.</title>
        <authorList>
            <person name="Li Y."/>
            <person name="Liles M.R."/>
            <person name="Halanych K.M."/>
        </authorList>
    </citation>
    <scope>NUCLEOTIDE SEQUENCE [LARGE SCALE GENOMIC DNA]</scope>
    <source>
        <strain evidence="2">A1464</strain>
    </source>
</reference>
<evidence type="ECO:0000313" key="2">
    <source>
        <dbReference type="EMBL" id="RDH81018.1"/>
    </source>
</evidence>
<dbReference type="Gene3D" id="2.60.120.620">
    <property type="entry name" value="q2cbj1_9rhob like domain"/>
    <property type="match status" value="1"/>
</dbReference>
<keyword evidence="3" id="KW-1185">Reference proteome</keyword>
<protein>
    <recommendedName>
        <fullName evidence="1">Prolyl 3,4-dihydroxylase TPA1/OFD1 N-terminal domain-containing protein</fullName>
    </recommendedName>
</protein>
<dbReference type="Proteomes" id="UP000254266">
    <property type="component" value="Unassembled WGS sequence"/>
</dbReference>
<dbReference type="Pfam" id="PF13661">
    <property type="entry name" value="2OG-FeII_Oxy_4"/>
    <property type="match status" value="1"/>
</dbReference>
<dbReference type="PANTHER" id="PTHR12117">
    <property type="entry name" value="HISTONE ACETYLTRANSFERASE COMPLEX"/>
    <property type="match status" value="1"/>
</dbReference>
<dbReference type="GO" id="GO:0005737">
    <property type="term" value="C:cytoplasm"/>
    <property type="evidence" value="ECO:0007669"/>
    <property type="project" value="TreeGrafter"/>
</dbReference>